<proteinExistence type="predicted"/>
<dbReference type="Gene3D" id="3.10.10.10">
    <property type="entry name" value="HIV Type 1 Reverse Transcriptase, subunit A, domain 1"/>
    <property type="match status" value="1"/>
</dbReference>
<feature type="domain" description="Reverse transcriptase/retrotransposon-derived protein RNase H-like" evidence="1">
    <location>
        <begin position="144"/>
        <end position="201"/>
    </location>
</feature>
<protein>
    <recommendedName>
        <fullName evidence="1">Reverse transcriptase/retrotransposon-derived protein RNase H-like domain-containing protein</fullName>
    </recommendedName>
</protein>
<organism evidence="2 3">
    <name type="scientific">Electrophorus voltai</name>
    <dbReference type="NCBI Taxonomy" id="2609070"/>
    <lineage>
        <taxon>Eukaryota</taxon>
        <taxon>Metazoa</taxon>
        <taxon>Chordata</taxon>
        <taxon>Craniata</taxon>
        <taxon>Vertebrata</taxon>
        <taxon>Euteleostomi</taxon>
        <taxon>Actinopterygii</taxon>
        <taxon>Neopterygii</taxon>
        <taxon>Teleostei</taxon>
        <taxon>Ostariophysi</taxon>
        <taxon>Gymnotiformes</taxon>
        <taxon>Gymnotoidei</taxon>
        <taxon>Gymnotidae</taxon>
        <taxon>Electrophorus</taxon>
    </lineage>
</organism>
<dbReference type="SUPFAM" id="SSF56672">
    <property type="entry name" value="DNA/RNA polymerases"/>
    <property type="match status" value="1"/>
</dbReference>
<dbReference type="Proteomes" id="UP001239994">
    <property type="component" value="Unassembled WGS sequence"/>
</dbReference>
<dbReference type="InterPro" id="IPR043502">
    <property type="entry name" value="DNA/RNA_pol_sf"/>
</dbReference>
<dbReference type="Pfam" id="PF17919">
    <property type="entry name" value="RT_RNaseH_2"/>
    <property type="match status" value="1"/>
</dbReference>
<evidence type="ECO:0000259" key="1">
    <source>
        <dbReference type="Pfam" id="PF17919"/>
    </source>
</evidence>
<dbReference type="PANTHER" id="PTHR33064">
    <property type="entry name" value="POL PROTEIN"/>
    <property type="match status" value="1"/>
</dbReference>
<evidence type="ECO:0000313" key="3">
    <source>
        <dbReference type="Proteomes" id="UP001239994"/>
    </source>
</evidence>
<dbReference type="AlphaFoldDB" id="A0AAD8YWV8"/>
<dbReference type="PANTHER" id="PTHR33064:SF37">
    <property type="entry name" value="RIBONUCLEASE H"/>
    <property type="match status" value="1"/>
</dbReference>
<gene>
    <name evidence="2" type="ORF">P4O66_002939</name>
</gene>
<dbReference type="InterPro" id="IPR051320">
    <property type="entry name" value="Viral_Replic_Matur_Polypro"/>
</dbReference>
<dbReference type="EMBL" id="JAROKS010000023">
    <property type="protein sequence ID" value="KAK1787463.1"/>
    <property type="molecule type" value="Genomic_DNA"/>
</dbReference>
<evidence type="ECO:0000313" key="2">
    <source>
        <dbReference type="EMBL" id="KAK1787463.1"/>
    </source>
</evidence>
<keyword evidence="3" id="KW-1185">Reference proteome</keyword>
<sequence>MLWAKKKIQQWAPSCYQRCFPNKAVPLQATSIESPEAGKQVPIPLEYQDLEQVFSPSKATWHPPHQDWDCAVTLKEEAVRPQCRIYPLSQEEEQAMAQYIKEVLQQGYVRPSTSLASAGVNKKNSTSCWCSTYQLRGPVRKIKWTQEVDKAFEELKNAFATASVLQQLDPGRPFVVEVDASDIGVVVVLSQHTGERGGLRPHRLLLSEAELSREELWGWGP</sequence>
<name>A0AAD8YWV8_9TELE</name>
<dbReference type="InterPro" id="IPR041577">
    <property type="entry name" value="RT_RNaseH_2"/>
</dbReference>
<accession>A0AAD8YWV8</accession>
<comment type="caution">
    <text evidence="2">The sequence shown here is derived from an EMBL/GenBank/DDBJ whole genome shotgun (WGS) entry which is preliminary data.</text>
</comment>
<reference evidence="2" key="1">
    <citation type="submission" date="2023-03" db="EMBL/GenBank/DDBJ databases">
        <title>Electrophorus voltai genome.</title>
        <authorList>
            <person name="Bian C."/>
        </authorList>
    </citation>
    <scope>NUCLEOTIDE SEQUENCE</scope>
    <source>
        <strain evidence="2">CB-2022</strain>
        <tissue evidence="2">Muscle</tissue>
    </source>
</reference>